<sequence length="265" mass="30839">MIVKCKQSDIDLILSYIGNDYPKCLYLFLNVNKYGLEHGRIEAFIQYCKGDISSVMLQYYSCLHIYSKDNYFDNEELTDFIFSKKELTMLYCEASTADKIASNLSKKTDKQFSVTKGWVAQINALKTTPNGLAEKAESKDFEQIVKMIYDDEDIGRSYKYDELAKQLEERNKEGYSRNLVIKDNELVIAHACTNAEFENVSVVAELLVRKEYRRQGHASEIWGDICKELLEEGKEVYSFYYSFESRALHKKLGFEEVCEWSKIVF</sequence>
<dbReference type="InterPro" id="IPR000182">
    <property type="entry name" value="GNAT_dom"/>
</dbReference>
<dbReference type="SUPFAM" id="SSF55729">
    <property type="entry name" value="Acyl-CoA N-acyltransferases (Nat)"/>
    <property type="match status" value="1"/>
</dbReference>
<accession>E6UK50</accession>
<dbReference type="RefSeq" id="WP_013483595.1">
    <property type="nucleotide sequence ID" value="NC_014824.1"/>
</dbReference>
<dbReference type="OrthoDB" id="1862200at2"/>
<proteinExistence type="predicted"/>
<dbReference type="Gene3D" id="3.40.630.30">
    <property type="match status" value="1"/>
</dbReference>
<feature type="domain" description="N-acetyltransferase" evidence="1">
    <location>
        <begin position="131"/>
        <end position="265"/>
    </location>
</feature>
<gene>
    <name evidence="2" type="ordered locus">Rumal_3605</name>
</gene>
<dbReference type="KEGG" id="ral:Rumal_3605"/>
<dbReference type="CDD" id="cd04301">
    <property type="entry name" value="NAT_SF"/>
    <property type="match status" value="1"/>
</dbReference>
<keyword evidence="2" id="KW-0808">Transferase</keyword>
<dbReference type="AlphaFoldDB" id="E6UK50"/>
<dbReference type="Pfam" id="PF00583">
    <property type="entry name" value="Acetyltransf_1"/>
    <property type="match status" value="1"/>
</dbReference>
<evidence type="ECO:0000259" key="1">
    <source>
        <dbReference type="PROSITE" id="PS51186"/>
    </source>
</evidence>
<name>E6UK50_RUMA7</name>
<dbReference type="Proteomes" id="UP000006919">
    <property type="component" value="Plasmid pRUMAL01"/>
</dbReference>
<keyword evidence="2" id="KW-0614">Plasmid</keyword>
<protein>
    <submittedName>
        <fullName evidence="2">GCN5-related N-acetyltransferase</fullName>
    </submittedName>
</protein>
<dbReference type="eggNOG" id="COG3393">
    <property type="taxonomic scope" value="Bacteria"/>
</dbReference>
<geneLocation type="plasmid" evidence="2 3">
    <name>pRUMAL01</name>
</geneLocation>
<evidence type="ECO:0000313" key="3">
    <source>
        <dbReference type="Proteomes" id="UP000006919"/>
    </source>
</evidence>
<dbReference type="PROSITE" id="PS51186">
    <property type="entry name" value="GNAT"/>
    <property type="match status" value="1"/>
</dbReference>
<dbReference type="HOGENOM" id="CLU_087533_1_0_9"/>
<dbReference type="GO" id="GO:0016747">
    <property type="term" value="F:acyltransferase activity, transferring groups other than amino-acyl groups"/>
    <property type="evidence" value="ECO:0007669"/>
    <property type="project" value="InterPro"/>
</dbReference>
<dbReference type="EMBL" id="CP002404">
    <property type="protein sequence ID" value="ADU24046.1"/>
    <property type="molecule type" value="Genomic_DNA"/>
</dbReference>
<reference evidence="3" key="1">
    <citation type="journal article" date="2011" name="J. Bacteriol.">
        <title>Complete genome of the cellulolytic ruminal bacterium Ruminococcus albus 7.</title>
        <authorList>
            <person name="Suen G."/>
            <person name="Stevenson D.M."/>
            <person name="Bruce D.C."/>
            <person name="Chertkov O."/>
            <person name="Copeland A."/>
            <person name="Cheng J.F."/>
            <person name="Detter C."/>
            <person name="Detter J.C."/>
            <person name="Goodwin L.A."/>
            <person name="Han C.S."/>
            <person name="Hauser L.J."/>
            <person name="Ivanova N.N."/>
            <person name="Kyrpides N.C."/>
            <person name="Land M.L."/>
            <person name="Lapidus A."/>
            <person name="Lucas S."/>
            <person name="Ovchinnikova G."/>
            <person name="Pitluck S."/>
            <person name="Tapia R."/>
            <person name="Woyke T."/>
            <person name="Boyum J."/>
            <person name="Mead D."/>
            <person name="Weimer P.J."/>
        </authorList>
    </citation>
    <scope>NUCLEOTIDE SEQUENCE [LARGE SCALE GENOMIC DNA]</scope>
    <source>
        <strain evidence="3">ATCC 27210 / DSM 20455 / JCM 14654 / NCDO 2250 / 7</strain>
        <plasmid evidence="3">pRUMAL01</plasmid>
    </source>
</reference>
<dbReference type="InterPro" id="IPR016181">
    <property type="entry name" value="Acyl_CoA_acyltransferase"/>
</dbReference>
<organism evidence="2 3">
    <name type="scientific">Ruminococcus albus (strain ATCC 27210 / DSM 20455 / JCM 14654 / NCDO 2250 / 7)</name>
    <dbReference type="NCBI Taxonomy" id="697329"/>
    <lineage>
        <taxon>Bacteria</taxon>
        <taxon>Bacillati</taxon>
        <taxon>Bacillota</taxon>
        <taxon>Clostridia</taxon>
        <taxon>Eubacteriales</taxon>
        <taxon>Oscillospiraceae</taxon>
        <taxon>Ruminococcus</taxon>
    </lineage>
</organism>
<evidence type="ECO:0000313" key="2">
    <source>
        <dbReference type="EMBL" id="ADU24046.1"/>
    </source>
</evidence>